<name>A0A679FLY1_9BACL</name>
<keyword evidence="1" id="KW-0472">Membrane</keyword>
<dbReference type="AlphaFoldDB" id="A0A679FLY1"/>
<keyword evidence="1" id="KW-0812">Transmembrane</keyword>
<dbReference type="EMBL" id="AP022557">
    <property type="protein sequence ID" value="BBW95939.1"/>
    <property type="molecule type" value="Genomic_DNA"/>
</dbReference>
<dbReference type="RefSeq" id="WP_061912045.1">
    <property type="nucleotide sequence ID" value="NZ_AP022557.1"/>
</dbReference>
<evidence type="ECO:0000256" key="1">
    <source>
        <dbReference type="SAM" id="Phobius"/>
    </source>
</evidence>
<gene>
    <name evidence="2" type="ORF">GsuE55_07720</name>
</gene>
<keyword evidence="3" id="KW-1185">Reference proteome</keyword>
<reference evidence="3" key="1">
    <citation type="journal article" date="2020" name="Microbiol. Resour. Announc.">
        <title>Complete Genome Sequence of Geobacillus sp. Strain E55-1, Isolated from Mine Geyser in Japan.</title>
        <authorList>
            <person name="Miyazaki K."/>
            <person name="Hase E."/>
            <person name="Tokito N."/>
        </authorList>
    </citation>
    <scope>NUCLEOTIDE SEQUENCE [LARGE SCALE GENOMIC DNA]</scope>
    <source>
        <strain evidence="3">E55-1</strain>
    </source>
</reference>
<evidence type="ECO:0000313" key="3">
    <source>
        <dbReference type="Proteomes" id="UP000501421"/>
    </source>
</evidence>
<keyword evidence="1" id="KW-1133">Transmembrane helix</keyword>
<evidence type="ECO:0008006" key="4">
    <source>
        <dbReference type="Google" id="ProtNLM"/>
    </source>
</evidence>
<protein>
    <recommendedName>
        <fullName evidence="4">PEGA domain-containing protein</fullName>
    </recommendedName>
</protein>
<dbReference type="Proteomes" id="UP000501421">
    <property type="component" value="Chromosome"/>
</dbReference>
<accession>A0A679FLY1</accession>
<sequence>MKPYTSEPDRIEGGSGKDGAAALARYARRQQAHVLSREKRKKTVRFFSWLFFALAVAWGAGTLIWNGYGALKTAASREMAIRQLKNAIDDHDVAALRGMLRVTNEEVPINEKTLAPLFAYFDRHSEAYDELDKEFDRQRKGEHVYIKGLTSRPPVFAIHAFRDRYVFEPAFYFLHVRVAAPEVTLVVNGVTRKGEATKDPFVQKIGPCLPGVYEITVVDRNGKKKTVRVELFGGARVREIDLTK</sequence>
<proteinExistence type="predicted"/>
<feature type="transmembrane region" description="Helical" evidence="1">
    <location>
        <begin position="46"/>
        <end position="68"/>
    </location>
</feature>
<organism evidence="2 3">
    <name type="scientific">Geobacillus subterraneus</name>
    <dbReference type="NCBI Taxonomy" id="129338"/>
    <lineage>
        <taxon>Bacteria</taxon>
        <taxon>Bacillati</taxon>
        <taxon>Bacillota</taxon>
        <taxon>Bacilli</taxon>
        <taxon>Bacillales</taxon>
        <taxon>Anoxybacillaceae</taxon>
        <taxon>Geobacillus</taxon>
    </lineage>
</organism>
<evidence type="ECO:0000313" key="2">
    <source>
        <dbReference type="EMBL" id="BBW95939.1"/>
    </source>
</evidence>